<evidence type="ECO:0000313" key="6">
    <source>
        <dbReference type="EMBL" id="RIW08511.1"/>
    </source>
</evidence>
<proteinExistence type="predicted"/>
<evidence type="ECO:0000259" key="4">
    <source>
        <dbReference type="PROSITE" id="PS01124"/>
    </source>
</evidence>
<dbReference type="EMBL" id="QOUW02000098">
    <property type="protein sequence ID" value="RIW08511.1"/>
    <property type="molecule type" value="Genomic_DNA"/>
</dbReference>
<dbReference type="PROSITE" id="PS01124">
    <property type="entry name" value="HTH_ARAC_FAMILY_2"/>
    <property type="match status" value="1"/>
</dbReference>
<keyword evidence="3" id="KW-0804">Transcription</keyword>
<dbReference type="SUPFAM" id="SSF46689">
    <property type="entry name" value="Homeodomain-like"/>
    <property type="match status" value="1"/>
</dbReference>
<evidence type="ECO:0000313" key="7">
    <source>
        <dbReference type="Proteomes" id="UP000067422"/>
    </source>
</evidence>
<sequence length="230" mass="26243">MIQIKGRDIIYVPAHSKCWVSLRPINKDKEIEVERFTYTEEMLRVIVDNYYFFDFGTGDDQEKLFNTNDYFDSSIEYCLSDVSSCMVHSISVFALTSFLSSCSEFDKANILSSVKLINKMTNCIQADTEYPWTLENVSIKTGISKSYLLTELKNSNITFTQLTNNIRLKKSVSLIMSGMSIKQAAIKSGFGCPNYFSRVFKRRYGVQPSRLIKSSGFVDTDGLDFIKAKL</sequence>
<reference evidence="6 8" key="3">
    <citation type="submission" date="2018-08" db="EMBL/GenBank/DDBJ databases">
        <title>Vibrio harveyi strains pathogenic to white snook Centropomus viridis Lockington (1877) and potential probiotic bacteria.</title>
        <authorList>
            <person name="Soto-Rodriguez S."/>
            <person name="Gomez-Gil B."/>
            <person name="Lozano-Olvera R."/>
        </authorList>
    </citation>
    <scope>NUCLEOTIDE SEQUENCE [LARGE SCALE GENOMIC DNA]</scope>
    <source>
        <strain evidence="6 8">CAIM 1508</strain>
    </source>
</reference>
<keyword evidence="7" id="KW-1185">Reference proteome</keyword>
<dbReference type="InterPro" id="IPR009057">
    <property type="entry name" value="Homeodomain-like_sf"/>
</dbReference>
<dbReference type="EMBL" id="CP014039">
    <property type="protein sequence ID" value="AMG01388.1"/>
    <property type="molecule type" value="Genomic_DNA"/>
</dbReference>
<evidence type="ECO:0000256" key="3">
    <source>
        <dbReference type="ARBA" id="ARBA00023163"/>
    </source>
</evidence>
<name>A0A1E3E8L7_VIBHA</name>
<evidence type="ECO:0000313" key="5">
    <source>
        <dbReference type="EMBL" id="AMG01388.1"/>
    </source>
</evidence>
<reference evidence="5" key="2">
    <citation type="submission" date="2018-01" db="EMBL/GenBank/DDBJ databases">
        <title>FDA dAtabase for Regulatory Grade micrObial Sequences (FDA-ARGOS): Supporting development and validation of Infectious Disease Dx tests.</title>
        <authorList>
            <person name="Hoffmann M."/>
            <person name="Allard M."/>
            <person name="Evans P."/>
            <person name="Brown E."/>
            <person name="Tallon L."/>
            <person name="Sadzewicz L."/>
            <person name="Sengamalay N."/>
            <person name="Ott S."/>
            <person name="Godinez A."/>
            <person name="Nagaraj S."/>
            <person name="Vyas G."/>
            <person name="Aluvathingal J."/>
            <person name="Nadendla S."/>
            <person name="Geyer C."/>
            <person name="Sichtig H."/>
        </authorList>
    </citation>
    <scope>NUCLEOTIDE SEQUENCE</scope>
    <source>
        <strain evidence="5">FDAARGOS_107</strain>
    </source>
</reference>
<dbReference type="Gene3D" id="1.10.10.60">
    <property type="entry name" value="Homeodomain-like"/>
    <property type="match status" value="1"/>
</dbReference>
<dbReference type="GO" id="GO:0043565">
    <property type="term" value="F:sequence-specific DNA binding"/>
    <property type="evidence" value="ECO:0007669"/>
    <property type="project" value="InterPro"/>
</dbReference>
<dbReference type="Proteomes" id="UP000067422">
    <property type="component" value="Chromosome 2"/>
</dbReference>
<dbReference type="PANTHER" id="PTHR43280">
    <property type="entry name" value="ARAC-FAMILY TRANSCRIPTIONAL REGULATOR"/>
    <property type="match status" value="1"/>
</dbReference>
<gene>
    <name evidence="5" type="ORF">AL538_18695</name>
    <name evidence="6" type="ORF">DS957_020025</name>
</gene>
<dbReference type="Proteomes" id="UP000253437">
    <property type="component" value="Unassembled WGS sequence"/>
</dbReference>
<dbReference type="AlphaFoldDB" id="A0A1E3E8L7"/>
<dbReference type="InterPro" id="IPR018060">
    <property type="entry name" value="HTH_AraC"/>
</dbReference>
<evidence type="ECO:0000256" key="2">
    <source>
        <dbReference type="ARBA" id="ARBA00023125"/>
    </source>
</evidence>
<dbReference type="OrthoDB" id="5906610at2"/>
<protein>
    <submittedName>
        <fullName evidence="6">AraC family transcriptional regulator</fullName>
    </submittedName>
</protein>
<dbReference type="GO" id="GO:0003700">
    <property type="term" value="F:DNA-binding transcription factor activity"/>
    <property type="evidence" value="ECO:0007669"/>
    <property type="project" value="InterPro"/>
</dbReference>
<accession>A0A1E3E8L7</accession>
<dbReference type="GeneID" id="83584429"/>
<dbReference type="Pfam" id="PF12833">
    <property type="entry name" value="HTH_18"/>
    <property type="match status" value="1"/>
</dbReference>
<evidence type="ECO:0000313" key="8">
    <source>
        <dbReference type="Proteomes" id="UP000253437"/>
    </source>
</evidence>
<dbReference type="RefSeq" id="WP_020480876.1">
    <property type="nucleotide sequence ID" value="NZ_CP009468.1"/>
</dbReference>
<dbReference type="PANTHER" id="PTHR43280:SF28">
    <property type="entry name" value="HTH-TYPE TRANSCRIPTIONAL ACTIVATOR RHAS"/>
    <property type="match status" value="1"/>
</dbReference>
<dbReference type="SMART" id="SM00342">
    <property type="entry name" value="HTH_ARAC"/>
    <property type="match status" value="1"/>
</dbReference>
<reference evidence="7" key="1">
    <citation type="submission" date="2015-12" db="EMBL/GenBank/DDBJ databases">
        <title>FDA dAtabase for Regulatory Grade micrObial Sequences (FDA-ARGOS): Supporting development and validation of Infectious Disease Dx tests.</title>
        <authorList>
            <person name="Hoffmann M."/>
            <person name="Allard M."/>
            <person name="Evans P."/>
            <person name="Brown E."/>
            <person name="Tallon L.J."/>
            <person name="Sadzewicz L."/>
            <person name="Sengamalay N."/>
            <person name="Ott S."/>
            <person name="Godinez A."/>
            <person name="Nagaraj S."/>
            <person name="Vyas G."/>
            <person name="Aluvathingal J."/>
            <person name="Nadendla S."/>
            <person name="Geyer C."/>
            <person name="Sichtig H."/>
        </authorList>
    </citation>
    <scope>NUCLEOTIDE SEQUENCE [LARGE SCALE GENOMIC DNA]</scope>
    <source>
        <strain evidence="7">ATCC 43516</strain>
    </source>
</reference>
<keyword evidence="2" id="KW-0238">DNA-binding</keyword>
<evidence type="ECO:0000256" key="1">
    <source>
        <dbReference type="ARBA" id="ARBA00023015"/>
    </source>
</evidence>
<keyword evidence="1" id="KW-0805">Transcription regulation</keyword>
<feature type="domain" description="HTH araC/xylS-type" evidence="4">
    <location>
        <begin position="118"/>
        <end position="214"/>
    </location>
</feature>
<organism evidence="6 8">
    <name type="scientific">Vibrio harveyi</name>
    <name type="common">Beneckea harveyi</name>
    <dbReference type="NCBI Taxonomy" id="669"/>
    <lineage>
        <taxon>Bacteria</taxon>
        <taxon>Pseudomonadati</taxon>
        <taxon>Pseudomonadota</taxon>
        <taxon>Gammaproteobacteria</taxon>
        <taxon>Vibrionales</taxon>
        <taxon>Vibrionaceae</taxon>
        <taxon>Vibrio</taxon>
    </lineage>
</organism>
<dbReference type="KEGG" id="vhr:AL538_18695"/>